<dbReference type="InterPro" id="IPR050763">
    <property type="entry name" value="ABC_transporter_ATP-binding"/>
</dbReference>
<dbReference type="OrthoDB" id="9804819at2"/>
<dbReference type="InterPro" id="IPR027417">
    <property type="entry name" value="P-loop_NTPase"/>
</dbReference>
<dbReference type="HOGENOM" id="CLU_000604_1_2_11"/>
<dbReference type="GO" id="GO:0046677">
    <property type="term" value="P:response to antibiotic"/>
    <property type="evidence" value="ECO:0007669"/>
    <property type="project" value="UniProtKB-KW"/>
</dbReference>
<dbReference type="PROSITE" id="PS50893">
    <property type="entry name" value="ABC_TRANSPORTER_2"/>
    <property type="match status" value="1"/>
</dbReference>
<dbReference type="Pfam" id="PF00005">
    <property type="entry name" value="ABC_tran"/>
    <property type="match status" value="1"/>
</dbReference>
<dbReference type="SMART" id="SM00382">
    <property type="entry name" value="AAA"/>
    <property type="match status" value="1"/>
</dbReference>
<gene>
    <name evidence="7" type="ordered locus">AMIS_47100</name>
</gene>
<dbReference type="KEGG" id="ams:AMIS_47100"/>
<dbReference type="RefSeq" id="WP_014444819.1">
    <property type="nucleotide sequence ID" value="NC_017093.1"/>
</dbReference>
<dbReference type="eggNOG" id="COG1131">
    <property type="taxonomic scope" value="Bacteria"/>
</dbReference>
<dbReference type="GO" id="GO:0016887">
    <property type="term" value="F:ATP hydrolysis activity"/>
    <property type="evidence" value="ECO:0007669"/>
    <property type="project" value="InterPro"/>
</dbReference>
<dbReference type="InterPro" id="IPR003593">
    <property type="entry name" value="AAA+_ATPase"/>
</dbReference>
<dbReference type="Proteomes" id="UP000007882">
    <property type="component" value="Chromosome"/>
</dbReference>
<dbReference type="AlphaFoldDB" id="I0HA93"/>
<proteinExistence type="predicted"/>
<evidence type="ECO:0000259" key="6">
    <source>
        <dbReference type="PROSITE" id="PS50893"/>
    </source>
</evidence>
<organism evidence="7 8">
    <name type="scientific">Actinoplanes missouriensis (strain ATCC 14538 / DSM 43046 / CBS 188.64 / JCM 3121 / NBRC 102363 / NCIMB 12654 / NRRL B-3342 / UNCC 431)</name>
    <dbReference type="NCBI Taxonomy" id="512565"/>
    <lineage>
        <taxon>Bacteria</taxon>
        <taxon>Bacillati</taxon>
        <taxon>Actinomycetota</taxon>
        <taxon>Actinomycetes</taxon>
        <taxon>Micromonosporales</taxon>
        <taxon>Micromonosporaceae</taxon>
        <taxon>Actinoplanes</taxon>
    </lineage>
</organism>
<evidence type="ECO:0000256" key="3">
    <source>
        <dbReference type="ARBA" id="ARBA00022741"/>
    </source>
</evidence>
<sequence length="234" mass="24252">MNVVELNRVTRHFGAVRAVGDLDLTIGRGSVVALLGPNGAGKTTALSLLLGLLEPDRGSVTLFGRPPSAAVRAGLIGAMPQDSGFVPGATVRDVVELARALYPHPLPAVDVLAAAGLTDRAGRRVDRLSGGETQRARFAFALAGGPELLVLDEPAAAMDVTARQAFWDGVRGYAEDGNTVLFSTHQLHEADAVADRIVVLAAGTVVADATPEQIREIGGGSLDAAFRTLTGSER</sequence>
<keyword evidence="5" id="KW-0046">Antibiotic resistance</keyword>
<feature type="domain" description="ABC transporter" evidence="6">
    <location>
        <begin position="4"/>
        <end position="227"/>
    </location>
</feature>
<evidence type="ECO:0000256" key="4">
    <source>
        <dbReference type="ARBA" id="ARBA00022840"/>
    </source>
</evidence>
<dbReference type="GO" id="GO:0005886">
    <property type="term" value="C:plasma membrane"/>
    <property type="evidence" value="ECO:0007669"/>
    <property type="project" value="UniProtKB-SubCell"/>
</dbReference>
<keyword evidence="2" id="KW-0813">Transport</keyword>
<dbReference type="PANTHER" id="PTHR42711:SF17">
    <property type="entry name" value="ABC TRANSPORTER ATP-BINDING PROTEIN"/>
    <property type="match status" value="1"/>
</dbReference>
<reference evidence="7 8" key="1">
    <citation type="submission" date="2012-02" db="EMBL/GenBank/DDBJ databases">
        <title>Complete genome sequence of Actinoplanes missouriensis 431 (= NBRC 102363).</title>
        <authorList>
            <person name="Ohnishi Y."/>
            <person name="Ishikawa J."/>
            <person name="Sekine M."/>
            <person name="Hosoyama A."/>
            <person name="Harada T."/>
            <person name="Narita H."/>
            <person name="Hata T."/>
            <person name="Konno Y."/>
            <person name="Tutikane K."/>
            <person name="Fujita N."/>
            <person name="Horinouchi S."/>
            <person name="Hayakawa M."/>
        </authorList>
    </citation>
    <scope>NUCLEOTIDE SEQUENCE [LARGE SCALE GENOMIC DNA]</scope>
    <source>
        <strain evidence="8">ATCC 14538 / DSM 43046 / CBS 188.64 / JCM 3121 / NBRC 102363 / NCIMB 12654 / NRRL B-3342 / UNCC 431</strain>
    </source>
</reference>
<dbReference type="PATRIC" id="fig|512565.3.peg.4697"/>
<evidence type="ECO:0000256" key="1">
    <source>
        <dbReference type="ARBA" id="ARBA00004202"/>
    </source>
</evidence>
<dbReference type="EMBL" id="AP012319">
    <property type="protein sequence ID" value="BAL89930.1"/>
    <property type="molecule type" value="Genomic_DNA"/>
</dbReference>
<evidence type="ECO:0000313" key="8">
    <source>
        <dbReference type="Proteomes" id="UP000007882"/>
    </source>
</evidence>
<dbReference type="STRING" id="512565.AMIS_47100"/>
<keyword evidence="3" id="KW-0547">Nucleotide-binding</keyword>
<comment type="subcellular location">
    <subcellularLocation>
        <location evidence="1">Cell membrane</location>
        <topology evidence="1">Peripheral membrane protein</topology>
    </subcellularLocation>
</comment>
<keyword evidence="4 7" id="KW-0067">ATP-binding</keyword>
<dbReference type="InterPro" id="IPR003439">
    <property type="entry name" value="ABC_transporter-like_ATP-bd"/>
</dbReference>
<keyword evidence="8" id="KW-1185">Reference proteome</keyword>
<evidence type="ECO:0000313" key="7">
    <source>
        <dbReference type="EMBL" id="BAL89930.1"/>
    </source>
</evidence>
<accession>I0HA93</accession>
<dbReference type="SUPFAM" id="SSF52540">
    <property type="entry name" value="P-loop containing nucleoside triphosphate hydrolases"/>
    <property type="match status" value="1"/>
</dbReference>
<evidence type="ECO:0000256" key="2">
    <source>
        <dbReference type="ARBA" id="ARBA00022448"/>
    </source>
</evidence>
<dbReference type="CDD" id="cd03230">
    <property type="entry name" value="ABC_DR_subfamily_A"/>
    <property type="match status" value="1"/>
</dbReference>
<dbReference type="GO" id="GO:0005524">
    <property type="term" value="F:ATP binding"/>
    <property type="evidence" value="ECO:0007669"/>
    <property type="project" value="UniProtKB-KW"/>
</dbReference>
<protein>
    <submittedName>
        <fullName evidence="7">Putative ABC transporter ATP-binding protein</fullName>
    </submittedName>
</protein>
<dbReference type="PANTHER" id="PTHR42711">
    <property type="entry name" value="ABC TRANSPORTER ATP-BINDING PROTEIN"/>
    <property type="match status" value="1"/>
</dbReference>
<evidence type="ECO:0000256" key="5">
    <source>
        <dbReference type="ARBA" id="ARBA00023251"/>
    </source>
</evidence>
<name>I0HA93_ACTM4</name>
<dbReference type="Gene3D" id="3.40.50.300">
    <property type="entry name" value="P-loop containing nucleotide triphosphate hydrolases"/>
    <property type="match status" value="1"/>
</dbReference>